<gene>
    <name evidence="7" type="ORF">Adt_04715</name>
</gene>
<proteinExistence type="inferred from homology"/>
<keyword evidence="8" id="KW-1185">Reference proteome</keyword>
<dbReference type="Proteomes" id="UP001604336">
    <property type="component" value="Unassembled WGS sequence"/>
</dbReference>
<comment type="caution">
    <text evidence="7">The sequence shown here is derived from an EMBL/GenBank/DDBJ whole genome shotgun (WGS) entry which is preliminary data.</text>
</comment>
<protein>
    <recommendedName>
        <fullName evidence="9">S-protein homolog</fullName>
    </recommendedName>
</protein>
<evidence type="ECO:0000256" key="1">
    <source>
        <dbReference type="ARBA" id="ARBA00004613"/>
    </source>
</evidence>
<dbReference type="GO" id="GO:0005576">
    <property type="term" value="C:extracellular region"/>
    <property type="evidence" value="ECO:0007669"/>
    <property type="project" value="UniProtKB-SubCell"/>
</dbReference>
<evidence type="ECO:0000256" key="3">
    <source>
        <dbReference type="ARBA" id="ARBA00022471"/>
    </source>
</evidence>
<name>A0ABD1V233_9LAMI</name>
<dbReference type="Pfam" id="PF05938">
    <property type="entry name" value="Self-incomp_S1"/>
    <property type="match status" value="1"/>
</dbReference>
<keyword evidence="6" id="KW-0472">Membrane</keyword>
<keyword evidence="4" id="KW-0964">Secreted</keyword>
<evidence type="ECO:0000256" key="4">
    <source>
        <dbReference type="ARBA" id="ARBA00022525"/>
    </source>
</evidence>
<evidence type="ECO:0000313" key="8">
    <source>
        <dbReference type="Proteomes" id="UP001604336"/>
    </source>
</evidence>
<feature type="transmembrane region" description="Helical" evidence="6">
    <location>
        <begin position="12"/>
        <end position="33"/>
    </location>
</feature>
<keyword evidence="3" id="KW-0713">Self-incompatibility</keyword>
<evidence type="ECO:0000313" key="7">
    <source>
        <dbReference type="EMBL" id="KAL2531364.1"/>
    </source>
</evidence>
<dbReference type="EMBL" id="JBFOLK010000002">
    <property type="protein sequence ID" value="KAL2531364.1"/>
    <property type="molecule type" value="Genomic_DNA"/>
</dbReference>
<keyword evidence="6" id="KW-0812">Transmembrane</keyword>
<dbReference type="AlphaFoldDB" id="A0ABD1V233"/>
<keyword evidence="5" id="KW-0732">Signal</keyword>
<accession>A0ABD1V233</accession>
<comment type="similarity">
    <text evidence="2">Belongs to the plant self-incompatibility (S1) protein family.</text>
</comment>
<comment type="subcellular location">
    <subcellularLocation>
        <location evidence="1">Secreted</location>
    </subcellularLocation>
</comment>
<keyword evidence="6" id="KW-1133">Transmembrane helix</keyword>
<sequence length="169" mass="20013">MTGERRKEEERHITTTSVINIATLLLVTFILLVPASNALDNDKDEKEKTKLVVVTNNHTNYLSIRCFSFDKDFNVVHLKPWAQFKFKVHIRKIYPSATMFNCSTNMGTFVAFKYNYHCSQDLYDSCDWRFDEENVYRWNPKLKTWISYYYDPNYESLNRGGVIKGYFAN</sequence>
<evidence type="ECO:0000256" key="2">
    <source>
        <dbReference type="ARBA" id="ARBA00005581"/>
    </source>
</evidence>
<evidence type="ECO:0008006" key="9">
    <source>
        <dbReference type="Google" id="ProtNLM"/>
    </source>
</evidence>
<evidence type="ECO:0000256" key="6">
    <source>
        <dbReference type="SAM" id="Phobius"/>
    </source>
</evidence>
<reference evidence="8" key="1">
    <citation type="submission" date="2024-07" db="EMBL/GenBank/DDBJ databases">
        <title>Two chromosome-level genome assemblies of Korean endemic species Abeliophyllum distichum and Forsythia ovata (Oleaceae).</title>
        <authorList>
            <person name="Jang H."/>
        </authorList>
    </citation>
    <scope>NUCLEOTIDE SEQUENCE [LARGE SCALE GENOMIC DNA]</scope>
</reference>
<evidence type="ECO:0000256" key="5">
    <source>
        <dbReference type="ARBA" id="ARBA00022729"/>
    </source>
</evidence>
<organism evidence="7 8">
    <name type="scientific">Abeliophyllum distichum</name>
    <dbReference type="NCBI Taxonomy" id="126358"/>
    <lineage>
        <taxon>Eukaryota</taxon>
        <taxon>Viridiplantae</taxon>
        <taxon>Streptophyta</taxon>
        <taxon>Embryophyta</taxon>
        <taxon>Tracheophyta</taxon>
        <taxon>Spermatophyta</taxon>
        <taxon>Magnoliopsida</taxon>
        <taxon>eudicotyledons</taxon>
        <taxon>Gunneridae</taxon>
        <taxon>Pentapetalae</taxon>
        <taxon>asterids</taxon>
        <taxon>lamiids</taxon>
        <taxon>Lamiales</taxon>
        <taxon>Oleaceae</taxon>
        <taxon>Forsythieae</taxon>
        <taxon>Abeliophyllum</taxon>
    </lineage>
</organism>
<dbReference type="GO" id="GO:0060320">
    <property type="term" value="P:rejection of self pollen"/>
    <property type="evidence" value="ECO:0007669"/>
    <property type="project" value="UniProtKB-KW"/>
</dbReference>
<dbReference type="InterPro" id="IPR010264">
    <property type="entry name" value="Self-incomp_S1"/>
</dbReference>